<keyword evidence="5" id="KW-0862">Zinc</keyword>
<dbReference type="SFLD" id="SFLDS00113">
    <property type="entry name" value="Radical_SAM_Phosphomethylpyrim"/>
    <property type="match status" value="1"/>
</dbReference>
<dbReference type="PANTHER" id="PTHR30557">
    <property type="entry name" value="THIAMINE BIOSYNTHESIS PROTEIN THIC"/>
    <property type="match status" value="1"/>
</dbReference>
<keyword evidence="7" id="KW-0411">Iron-sulfur</keyword>
<evidence type="ECO:0000256" key="1">
    <source>
        <dbReference type="ARBA" id="ARBA00001966"/>
    </source>
</evidence>
<dbReference type="EC" id="4.1.99.17" evidence="9"/>
<dbReference type="SFLD" id="SFLDG01114">
    <property type="entry name" value="phosphomethylpyrimidine_syntha"/>
    <property type="match status" value="1"/>
</dbReference>
<dbReference type="Proteomes" id="UP001529235">
    <property type="component" value="Unassembled WGS sequence"/>
</dbReference>
<name>A0ABD4Z4D2_9CREN</name>
<evidence type="ECO:0000256" key="4">
    <source>
        <dbReference type="ARBA" id="ARBA00022723"/>
    </source>
</evidence>
<evidence type="ECO:0000256" key="7">
    <source>
        <dbReference type="ARBA" id="ARBA00023014"/>
    </source>
</evidence>
<dbReference type="Pfam" id="PF01964">
    <property type="entry name" value="ThiC_Rad_SAM"/>
    <property type="match status" value="1"/>
</dbReference>
<dbReference type="NCBIfam" id="NF009895">
    <property type="entry name" value="PRK13352.1"/>
    <property type="match status" value="1"/>
</dbReference>
<proteinExistence type="predicted"/>
<comment type="cofactor">
    <cofactor evidence="1">
        <name>[4Fe-4S] cluster</name>
        <dbReference type="ChEBI" id="CHEBI:49883"/>
    </cofactor>
</comment>
<comment type="caution">
    <text evidence="10">The sequence shown here is derived from an EMBL/GenBank/DDBJ whole genome shotgun (WGS) entry which is preliminary data.</text>
</comment>
<dbReference type="AlphaFoldDB" id="A0ABD4Z4D2"/>
<keyword evidence="4" id="KW-0479">Metal-binding</keyword>
<gene>
    <name evidence="10" type="primary">thiC</name>
    <name evidence="10" type="ORF">QPL79_02225</name>
</gene>
<dbReference type="InterPro" id="IPR038521">
    <property type="entry name" value="ThiC/Bza_core_dom"/>
</dbReference>
<evidence type="ECO:0000313" key="10">
    <source>
        <dbReference type="EMBL" id="MDK6028181.1"/>
    </source>
</evidence>
<sequence length="451" mass="49225">MTLRSFDDAILKSVASFEAVDVEFIRRGVKSGRIIVFGNVKRDNVKPVAIGEGLSTKVNVNIGTSGTVADLNMEIKKARVAVEMGSDTIMDLSTGGNLDEVRRKLMEVSKPLPFGTVPTYQAWIEGVAKYGVSIPSDFFLAVVEKHLKDGVDFMTIHAGISRELSEKALRSERLMPIVSRGGSMLAVWMVENNSENPYIKHWDYLLELFKEYNAVISLGDALRPGTIFDAHDELQIAELVNNARLARDAINKGVQVMIEGPGHMTLDKIVADIRLMKSLSGGVPYYVLGPLVTDAAVGYDHIATAIGAAIASAAGADLICYLTPSEHLSLPNVEQVKEGLIAAKIAAHAGDLVKLGSRAGRVDAEISIARAMLDWEKQIKLAPDPRRALIMRTQFEGNLKSCTMCGQYCVFLLLEKWLKSRKSISMNDLLNRLGGGRLHELVLIVGLEHMG</sequence>
<dbReference type="GO" id="GO:0046872">
    <property type="term" value="F:metal ion binding"/>
    <property type="evidence" value="ECO:0007669"/>
    <property type="project" value="UniProtKB-KW"/>
</dbReference>
<keyword evidence="3" id="KW-0949">S-adenosyl-L-methionine</keyword>
<keyword evidence="2" id="KW-0004">4Fe-4S</keyword>
<protein>
    <recommendedName>
        <fullName evidence="9">Phosphomethylpyrimidine synthase</fullName>
        <ecNumber evidence="9">4.1.99.17</ecNumber>
    </recommendedName>
</protein>
<dbReference type="EMBL" id="JASNVW010000001">
    <property type="protein sequence ID" value="MDK6028181.1"/>
    <property type="molecule type" value="Genomic_DNA"/>
</dbReference>
<dbReference type="GO" id="GO:0070284">
    <property type="term" value="F:phosphomethylpyrimidine synthase activity"/>
    <property type="evidence" value="ECO:0007669"/>
    <property type="project" value="UniProtKB-EC"/>
</dbReference>
<dbReference type="NCBIfam" id="TIGR00190">
    <property type="entry name" value="thiC"/>
    <property type="match status" value="1"/>
</dbReference>
<reference evidence="10 11" key="1">
    <citation type="submission" date="2023-05" db="EMBL/GenBank/DDBJ databases">
        <title>A new hyperthermophilic archaea 'Ignisphaera cupida' sp. nov. and description of the family 'Ignisphaeraceae' fam. nov.</title>
        <authorList>
            <person name="Podosokorskaya O.A."/>
            <person name="Elcheninov A.G."/>
            <person name="Klukina A."/>
            <person name="Merkel A.Y."/>
        </authorList>
    </citation>
    <scope>NUCLEOTIDE SEQUENCE [LARGE SCALE GENOMIC DNA]</scope>
    <source>
        <strain evidence="10 11">4213-co</strain>
    </source>
</reference>
<evidence type="ECO:0000313" key="11">
    <source>
        <dbReference type="Proteomes" id="UP001529235"/>
    </source>
</evidence>
<keyword evidence="6" id="KW-0408">Iron</keyword>
<evidence type="ECO:0000256" key="6">
    <source>
        <dbReference type="ARBA" id="ARBA00023004"/>
    </source>
</evidence>
<organism evidence="10 11">
    <name type="scientific">Ignisphaera cupida</name>
    <dbReference type="NCBI Taxonomy" id="3050454"/>
    <lineage>
        <taxon>Archaea</taxon>
        <taxon>Thermoproteota</taxon>
        <taxon>Thermoprotei</taxon>
        <taxon>Desulfurococcales</taxon>
        <taxon>Desulfurococcaceae</taxon>
        <taxon>Ignisphaera</taxon>
    </lineage>
</organism>
<evidence type="ECO:0000256" key="5">
    <source>
        <dbReference type="ARBA" id="ARBA00022833"/>
    </source>
</evidence>
<evidence type="ECO:0000256" key="9">
    <source>
        <dbReference type="NCBIfam" id="TIGR00190"/>
    </source>
</evidence>
<accession>A0ABD4Z4D2</accession>
<dbReference type="Gene3D" id="3.20.20.540">
    <property type="entry name" value="Radical SAM ThiC family, central domain"/>
    <property type="match status" value="1"/>
</dbReference>
<keyword evidence="11" id="KW-1185">Reference proteome</keyword>
<dbReference type="RefSeq" id="WP_285273153.1">
    <property type="nucleotide sequence ID" value="NZ_JASNVW010000001.1"/>
</dbReference>
<dbReference type="GO" id="GO:0051539">
    <property type="term" value="F:4 iron, 4 sulfur cluster binding"/>
    <property type="evidence" value="ECO:0007669"/>
    <property type="project" value="UniProtKB-KW"/>
</dbReference>
<dbReference type="GO" id="GO:0009228">
    <property type="term" value="P:thiamine biosynthetic process"/>
    <property type="evidence" value="ECO:0007669"/>
    <property type="project" value="UniProtKB-UniRule"/>
</dbReference>
<dbReference type="SFLD" id="SFLDF00407">
    <property type="entry name" value="phosphomethylpyrimidine_syntha"/>
    <property type="match status" value="1"/>
</dbReference>
<keyword evidence="8 10" id="KW-0456">Lyase</keyword>
<evidence type="ECO:0000256" key="8">
    <source>
        <dbReference type="ARBA" id="ARBA00023239"/>
    </source>
</evidence>
<evidence type="ECO:0000256" key="3">
    <source>
        <dbReference type="ARBA" id="ARBA00022691"/>
    </source>
</evidence>
<dbReference type="InterPro" id="IPR002817">
    <property type="entry name" value="ThiC/BzaA/B"/>
</dbReference>
<evidence type="ECO:0000256" key="2">
    <source>
        <dbReference type="ARBA" id="ARBA00022485"/>
    </source>
</evidence>
<dbReference type="PANTHER" id="PTHR30557:SF1">
    <property type="entry name" value="PHOSPHOMETHYLPYRIMIDINE SYNTHASE, CHLOROPLASTIC"/>
    <property type="match status" value="1"/>
</dbReference>